<keyword evidence="8" id="KW-0807">Transducer</keyword>
<dbReference type="PRINTS" id="PR00237">
    <property type="entry name" value="GPCRRHODOPSN"/>
</dbReference>
<keyword evidence="2" id="KW-1003">Cell membrane</keyword>
<accession>A0ABR3LDJ5</accession>
<dbReference type="Pfam" id="PF00001">
    <property type="entry name" value="7tm_1"/>
    <property type="match status" value="1"/>
</dbReference>
<dbReference type="SUPFAM" id="SSF81321">
    <property type="entry name" value="Family A G protein-coupled receptor-like"/>
    <property type="match status" value="1"/>
</dbReference>
<keyword evidence="12" id="KW-1185">Reference proteome</keyword>
<dbReference type="PRINTS" id="PR00657">
    <property type="entry name" value="CCCHEMOKINER"/>
</dbReference>
<dbReference type="InterPro" id="IPR017452">
    <property type="entry name" value="GPCR_Rhodpsn_7TM"/>
</dbReference>
<evidence type="ECO:0000256" key="9">
    <source>
        <dbReference type="SAM" id="Phobius"/>
    </source>
</evidence>
<name>A0ABR3LDJ5_9TELE</name>
<dbReference type="PANTHER" id="PTHR10489:SF730">
    <property type="entry name" value="CHEMOKINE XC RECEPTOR 1"/>
    <property type="match status" value="1"/>
</dbReference>
<keyword evidence="6 9" id="KW-0472">Membrane</keyword>
<dbReference type="PANTHER" id="PTHR10489">
    <property type="entry name" value="CELL ADHESION MOLECULE"/>
    <property type="match status" value="1"/>
</dbReference>
<feature type="transmembrane region" description="Helical" evidence="9">
    <location>
        <begin position="284"/>
        <end position="305"/>
    </location>
</feature>
<feature type="transmembrane region" description="Helical" evidence="9">
    <location>
        <begin position="163"/>
        <end position="181"/>
    </location>
</feature>
<reference evidence="11 12" key="1">
    <citation type="submission" date="2023-09" db="EMBL/GenBank/DDBJ databases">
        <authorList>
            <person name="Wang M."/>
        </authorList>
    </citation>
    <scope>NUCLEOTIDE SEQUENCE [LARGE SCALE GENOMIC DNA]</scope>
    <source>
        <strain evidence="11">GT-2023</strain>
        <tissue evidence="11">Liver</tissue>
    </source>
</reference>
<feature type="transmembrane region" description="Helical" evidence="9">
    <location>
        <begin position="88"/>
        <end position="112"/>
    </location>
</feature>
<gene>
    <name evidence="11" type="ORF">QQF64_021455</name>
</gene>
<evidence type="ECO:0000256" key="6">
    <source>
        <dbReference type="ARBA" id="ARBA00023136"/>
    </source>
</evidence>
<keyword evidence="3 9" id="KW-0812">Transmembrane</keyword>
<dbReference type="Proteomes" id="UP001558613">
    <property type="component" value="Unassembled WGS sequence"/>
</dbReference>
<evidence type="ECO:0000313" key="12">
    <source>
        <dbReference type="Proteomes" id="UP001558613"/>
    </source>
</evidence>
<evidence type="ECO:0000313" key="11">
    <source>
        <dbReference type="EMBL" id="KAL1250450.1"/>
    </source>
</evidence>
<evidence type="ECO:0000256" key="4">
    <source>
        <dbReference type="ARBA" id="ARBA00022989"/>
    </source>
</evidence>
<evidence type="ECO:0000256" key="2">
    <source>
        <dbReference type="ARBA" id="ARBA00022475"/>
    </source>
</evidence>
<dbReference type="InterPro" id="IPR050119">
    <property type="entry name" value="CCR1-9-like"/>
</dbReference>
<protein>
    <recommendedName>
        <fullName evidence="10">G-protein coupled receptors family 1 profile domain-containing protein</fullName>
    </recommendedName>
</protein>
<dbReference type="InterPro" id="IPR000355">
    <property type="entry name" value="Chemokine_rcpt"/>
</dbReference>
<feature type="transmembrane region" description="Helical" evidence="9">
    <location>
        <begin position="202"/>
        <end position="224"/>
    </location>
</feature>
<dbReference type="EMBL" id="JAYMGO010000023">
    <property type="protein sequence ID" value="KAL1250450.1"/>
    <property type="molecule type" value="Genomic_DNA"/>
</dbReference>
<feature type="transmembrane region" description="Helical" evidence="9">
    <location>
        <begin position="244"/>
        <end position="263"/>
    </location>
</feature>
<feature type="transmembrane region" description="Helical" evidence="9">
    <location>
        <begin position="325"/>
        <end position="346"/>
    </location>
</feature>
<keyword evidence="5" id="KW-0297">G-protein coupled receptor</keyword>
<evidence type="ECO:0000259" key="10">
    <source>
        <dbReference type="PROSITE" id="PS50262"/>
    </source>
</evidence>
<sequence>MKKQVTSLWHVLPLSRAVKSTKPLQLPLSINNIKDSVHKEDKSDLARVRTEMVMTDDNTTEIDFYYYDTDYYDDQLCRKDEVVKVGSFVIPIFFMMVVVLSCMGNILVLVILALYESLKSLTNVFILNLALSDLLFTSGLPFWASYYIWGWTLGESGCKAVKFFFYFGFYSSVLFLTLMTVQRYMAVVHPLSDWERSRCLTFSPFIVWFLSGTVAMLGSLHSKVITESDSKYCEYDSIEWKSAIAYFQNAFFFIAFVIMGYCYGRMLRTITNSPTQEVHKTVKLTFYIVLVFFIGWAPYNILMFLKSLTFHPFTDCEISKRLDYAYYACRMVAFTHCCINPVIIALEARFCKTENFQGGFV</sequence>
<evidence type="ECO:0000256" key="3">
    <source>
        <dbReference type="ARBA" id="ARBA00022692"/>
    </source>
</evidence>
<evidence type="ECO:0000256" key="7">
    <source>
        <dbReference type="ARBA" id="ARBA00023170"/>
    </source>
</evidence>
<feature type="transmembrane region" description="Helical" evidence="9">
    <location>
        <begin position="124"/>
        <end position="143"/>
    </location>
</feature>
<dbReference type="InterPro" id="IPR000276">
    <property type="entry name" value="GPCR_Rhodpsn"/>
</dbReference>
<organism evidence="11 12">
    <name type="scientific">Cirrhinus molitorella</name>
    <name type="common">mud carp</name>
    <dbReference type="NCBI Taxonomy" id="172907"/>
    <lineage>
        <taxon>Eukaryota</taxon>
        <taxon>Metazoa</taxon>
        <taxon>Chordata</taxon>
        <taxon>Craniata</taxon>
        <taxon>Vertebrata</taxon>
        <taxon>Euteleostomi</taxon>
        <taxon>Actinopterygii</taxon>
        <taxon>Neopterygii</taxon>
        <taxon>Teleostei</taxon>
        <taxon>Ostariophysi</taxon>
        <taxon>Cypriniformes</taxon>
        <taxon>Cyprinidae</taxon>
        <taxon>Labeoninae</taxon>
        <taxon>Labeonini</taxon>
        <taxon>Cirrhinus</taxon>
    </lineage>
</organism>
<keyword evidence="7" id="KW-0675">Receptor</keyword>
<evidence type="ECO:0000256" key="8">
    <source>
        <dbReference type="ARBA" id="ARBA00023224"/>
    </source>
</evidence>
<comment type="subcellular location">
    <subcellularLocation>
        <location evidence="1">Cell membrane</location>
        <topology evidence="1">Multi-pass membrane protein</topology>
    </subcellularLocation>
</comment>
<feature type="domain" description="G-protein coupled receptors family 1 profile" evidence="10">
    <location>
        <begin position="104"/>
        <end position="344"/>
    </location>
</feature>
<dbReference type="Gene3D" id="1.20.1070.10">
    <property type="entry name" value="Rhodopsin 7-helix transmembrane proteins"/>
    <property type="match status" value="1"/>
</dbReference>
<evidence type="ECO:0000256" key="1">
    <source>
        <dbReference type="ARBA" id="ARBA00004651"/>
    </source>
</evidence>
<keyword evidence="4 9" id="KW-1133">Transmembrane helix</keyword>
<evidence type="ECO:0000256" key="5">
    <source>
        <dbReference type="ARBA" id="ARBA00023040"/>
    </source>
</evidence>
<dbReference type="PROSITE" id="PS50262">
    <property type="entry name" value="G_PROTEIN_RECEP_F1_2"/>
    <property type="match status" value="1"/>
</dbReference>
<comment type="caution">
    <text evidence="11">The sequence shown here is derived from an EMBL/GenBank/DDBJ whole genome shotgun (WGS) entry which is preliminary data.</text>
</comment>
<proteinExistence type="predicted"/>